<dbReference type="Gene3D" id="3.10.180.10">
    <property type="entry name" value="2,3-Dihydroxybiphenyl 1,2-Dioxygenase, domain 1"/>
    <property type="match status" value="1"/>
</dbReference>
<evidence type="ECO:0008006" key="3">
    <source>
        <dbReference type="Google" id="ProtNLM"/>
    </source>
</evidence>
<dbReference type="EMBL" id="CP011502">
    <property type="protein sequence ID" value="ALX04527.1"/>
    <property type="molecule type" value="Genomic_DNA"/>
</dbReference>
<dbReference type="STRING" id="2041.AERYTH_07390"/>
<evidence type="ECO:0000313" key="2">
    <source>
        <dbReference type="Proteomes" id="UP000067689"/>
    </source>
</evidence>
<evidence type="ECO:0000313" key="1">
    <source>
        <dbReference type="EMBL" id="ALX04527.1"/>
    </source>
</evidence>
<proteinExistence type="predicted"/>
<dbReference type="AlphaFoldDB" id="A0A0U4C0H4"/>
<reference evidence="1 2" key="1">
    <citation type="journal article" date="1991" name="Int. J. Syst. Bacteriol.">
        <title>Description of the erythromycin-producing bacterium Arthrobacter sp. strain NRRL B-3381 as Aeromicrobium erythreum gen. nov., sp. nov.</title>
        <authorList>
            <person name="Miller E.S."/>
            <person name="Woese C.R."/>
            <person name="Brenner S."/>
        </authorList>
    </citation>
    <scope>NUCLEOTIDE SEQUENCE [LARGE SCALE GENOMIC DNA]</scope>
    <source>
        <strain evidence="1 2">AR18</strain>
    </source>
</reference>
<dbReference type="RefSeq" id="WP_067856610.1">
    <property type="nucleotide sequence ID" value="NZ_CP011502.1"/>
</dbReference>
<organism evidence="1 2">
    <name type="scientific">Aeromicrobium erythreum</name>
    <dbReference type="NCBI Taxonomy" id="2041"/>
    <lineage>
        <taxon>Bacteria</taxon>
        <taxon>Bacillati</taxon>
        <taxon>Actinomycetota</taxon>
        <taxon>Actinomycetes</taxon>
        <taxon>Propionibacteriales</taxon>
        <taxon>Nocardioidaceae</taxon>
        <taxon>Aeromicrobium</taxon>
    </lineage>
</organism>
<dbReference type="KEGG" id="aer:AERYTH_07390"/>
<accession>A0A0U4C0H4</accession>
<keyword evidence="2" id="KW-1185">Reference proteome</keyword>
<name>A0A0U4C0H4_9ACTN</name>
<dbReference type="SUPFAM" id="SSF54593">
    <property type="entry name" value="Glyoxalase/Bleomycin resistance protein/Dihydroxybiphenyl dioxygenase"/>
    <property type="match status" value="1"/>
</dbReference>
<dbReference type="Proteomes" id="UP000067689">
    <property type="component" value="Chromosome"/>
</dbReference>
<dbReference type="OrthoDB" id="1492945at2"/>
<sequence length="122" mass="12916">MDETPSNVVAVLARIPVESIDAALPLYERLSGTTDVRAFTFGPVRLAWVGPFLLLEGADEATRSRAATIIVRHLDVVVDAVQGGGGDLLDGPMPGPNGRRLVARHGDGNVVEYVEQAAPTRS</sequence>
<gene>
    <name evidence="1" type="ORF">AERYTH_07390</name>
</gene>
<protein>
    <recommendedName>
        <fullName evidence="3">Glyoxalase</fullName>
    </recommendedName>
</protein>
<dbReference type="PATRIC" id="fig|2041.4.peg.1550"/>
<dbReference type="InterPro" id="IPR029068">
    <property type="entry name" value="Glyas_Bleomycin-R_OHBP_Dase"/>
</dbReference>